<reference evidence="1" key="1">
    <citation type="submission" date="2021-03" db="EMBL/GenBank/DDBJ databases">
        <authorList>
            <person name="Tagirdzhanova G."/>
        </authorList>
    </citation>
    <scope>NUCLEOTIDE SEQUENCE</scope>
</reference>
<dbReference type="EMBL" id="CAJPDS010000076">
    <property type="protein sequence ID" value="CAF9934644.1"/>
    <property type="molecule type" value="Genomic_DNA"/>
</dbReference>
<accession>A0A8H3IZ96</accession>
<organism evidence="1 2">
    <name type="scientific">Heterodermia speciosa</name>
    <dbReference type="NCBI Taxonomy" id="116794"/>
    <lineage>
        <taxon>Eukaryota</taxon>
        <taxon>Fungi</taxon>
        <taxon>Dikarya</taxon>
        <taxon>Ascomycota</taxon>
        <taxon>Pezizomycotina</taxon>
        <taxon>Lecanoromycetes</taxon>
        <taxon>OSLEUM clade</taxon>
        <taxon>Lecanoromycetidae</taxon>
        <taxon>Caliciales</taxon>
        <taxon>Physciaceae</taxon>
        <taxon>Heterodermia</taxon>
    </lineage>
</organism>
<gene>
    <name evidence="1" type="ORF">HETSPECPRED_009309</name>
</gene>
<protein>
    <submittedName>
        <fullName evidence="1">Uncharacterized protein</fullName>
    </submittedName>
</protein>
<comment type="caution">
    <text evidence="1">The sequence shown here is derived from an EMBL/GenBank/DDBJ whole genome shotgun (WGS) entry which is preliminary data.</text>
</comment>
<sequence>MSTAQKDLHGDADLLRQHPVFVDDELVPKINFVFSNALSRGIDVGLVIYEAQSSVKNEDVFWQWSLRIESLLERSSDIAKLYINPHVTGDIVCMLSGEYGSLTKWHGLSTTNFQPSIFGSRRFVSKIIEPRLYKYQRPPTLNDQAVDPFLQAEASALNGLEKIRAVGRSLRGWQELQNLTPDLQDLGIRSIIPWAVALLCRYPDTDNIIRVLV</sequence>
<dbReference type="AlphaFoldDB" id="A0A8H3IZ96"/>
<name>A0A8H3IZ96_9LECA</name>
<keyword evidence="2" id="KW-1185">Reference proteome</keyword>
<proteinExistence type="predicted"/>
<dbReference type="Proteomes" id="UP000664521">
    <property type="component" value="Unassembled WGS sequence"/>
</dbReference>
<evidence type="ECO:0000313" key="2">
    <source>
        <dbReference type="Proteomes" id="UP000664521"/>
    </source>
</evidence>
<evidence type="ECO:0000313" key="1">
    <source>
        <dbReference type="EMBL" id="CAF9934644.1"/>
    </source>
</evidence>